<dbReference type="Gene3D" id="1.10.10.60">
    <property type="entry name" value="Homeodomain-like"/>
    <property type="match status" value="1"/>
</dbReference>
<dbReference type="PRINTS" id="PR00032">
    <property type="entry name" value="HTHARAC"/>
</dbReference>
<evidence type="ECO:0000256" key="2">
    <source>
        <dbReference type="ARBA" id="ARBA00023125"/>
    </source>
</evidence>
<proteinExistence type="predicted"/>
<protein>
    <submittedName>
        <fullName evidence="5">Transcriptional regulator, AraC family</fullName>
    </submittedName>
</protein>
<evidence type="ECO:0000256" key="1">
    <source>
        <dbReference type="ARBA" id="ARBA00023015"/>
    </source>
</evidence>
<reference evidence="5 6" key="1">
    <citation type="journal article" date="2017" name="Nat. Microbiol.">
        <title>Natural product diversity associated with the nematode symbionts Photorhabdus and Xenorhabdus.</title>
        <authorList>
            <person name="Tobias N.J."/>
            <person name="Wolff H."/>
            <person name="Djahanschiri B."/>
            <person name="Grundmann F."/>
            <person name="Kronenwerth M."/>
            <person name="Shi Y.M."/>
            <person name="Simonyi S."/>
            <person name="Grun P."/>
            <person name="Shapiro-Ilan D."/>
            <person name="Pidot S.J."/>
            <person name="Stinear T.P."/>
            <person name="Ebersberger I."/>
            <person name="Bode H.B."/>
        </authorList>
    </citation>
    <scope>NUCLEOTIDE SEQUENCE [LARGE SCALE GENOMIC DNA]</scope>
    <source>
        <strain evidence="5 6">DSM 17902</strain>
    </source>
</reference>
<feature type="domain" description="HTH araC/xylS-type" evidence="4">
    <location>
        <begin position="24"/>
        <end position="98"/>
    </location>
</feature>
<evidence type="ECO:0000256" key="3">
    <source>
        <dbReference type="ARBA" id="ARBA00023163"/>
    </source>
</evidence>
<keyword evidence="3" id="KW-0804">Transcription</keyword>
<keyword evidence="6" id="KW-1185">Reference proteome</keyword>
<dbReference type="Proteomes" id="UP000221980">
    <property type="component" value="Unassembled WGS sequence"/>
</dbReference>
<dbReference type="SMART" id="SM00342">
    <property type="entry name" value="HTH_ARAC"/>
    <property type="match status" value="1"/>
</dbReference>
<evidence type="ECO:0000313" key="5">
    <source>
        <dbReference type="EMBL" id="PHM49929.1"/>
    </source>
</evidence>
<accession>A0A2D0JUD9</accession>
<dbReference type="InterPro" id="IPR053142">
    <property type="entry name" value="PchR_regulatory_protein"/>
</dbReference>
<dbReference type="PANTHER" id="PTHR47893">
    <property type="entry name" value="REGULATORY PROTEIN PCHR"/>
    <property type="match status" value="1"/>
</dbReference>
<dbReference type="EMBL" id="NITZ01000003">
    <property type="protein sequence ID" value="PHM49929.1"/>
    <property type="molecule type" value="Genomic_DNA"/>
</dbReference>
<dbReference type="InterPro" id="IPR020449">
    <property type="entry name" value="Tscrpt_reg_AraC-type_HTH"/>
</dbReference>
<dbReference type="PROSITE" id="PS01124">
    <property type="entry name" value="HTH_ARAC_FAMILY_2"/>
    <property type="match status" value="1"/>
</dbReference>
<keyword evidence="1" id="KW-0805">Transcription regulation</keyword>
<dbReference type="InterPro" id="IPR018060">
    <property type="entry name" value="HTH_AraC"/>
</dbReference>
<keyword evidence="2" id="KW-0238">DNA-binding</keyword>
<comment type="caution">
    <text evidence="5">The sequence shown here is derived from an EMBL/GenBank/DDBJ whole genome shotgun (WGS) entry which is preliminary data.</text>
</comment>
<sequence>MTTYPNRFLIFFTGIRANIFHNVAGLNERKLKGGFRAIVFRTFHQYLENVCITTAEDLLKKGMSVIEVAVAVGYSSPSHFSKHFRQHYLISPKAWQSKYAVSHTSLAENIVVKSQ</sequence>
<name>A0A2D0JUD9_9GAMM</name>
<gene>
    <name evidence="5" type="ORF">Xmir_00812</name>
</gene>
<evidence type="ECO:0000259" key="4">
    <source>
        <dbReference type="PROSITE" id="PS01124"/>
    </source>
</evidence>
<dbReference type="AlphaFoldDB" id="A0A2D0JUD9"/>
<dbReference type="InterPro" id="IPR009057">
    <property type="entry name" value="Homeodomain-like_sf"/>
</dbReference>
<dbReference type="GO" id="GO:0003700">
    <property type="term" value="F:DNA-binding transcription factor activity"/>
    <property type="evidence" value="ECO:0007669"/>
    <property type="project" value="InterPro"/>
</dbReference>
<organism evidence="5 6">
    <name type="scientific">Xenorhabdus miraniensis</name>
    <dbReference type="NCBI Taxonomy" id="351674"/>
    <lineage>
        <taxon>Bacteria</taxon>
        <taxon>Pseudomonadati</taxon>
        <taxon>Pseudomonadota</taxon>
        <taxon>Gammaproteobacteria</taxon>
        <taxon>Enterobacterales</taxon>
        <taxon>Morganellaceae</taxon>
        <taxon>Xenorhabdus</taxon>
    </lineage>
</organism>
<evidence type="ECO:0000313" key="6">
    <source>
        <dbReference type="Proteomes" id="UP000221980"/>
    </source>
</evidence>
<dbReference type="Pfam" id="PF12833">
    <property type="entry name" value="HTH_18"/>
    <property type="match status" value="1"/>
</dbReference>
<dbReference type="SUPFAM" id="SSF46689">
    <property type="entry name" value="Homeodomain-like"/>
    <property type="match status" value="1"/>
</dbReference>
<dbReference type="PANTHER" id="PTHR47893:SF1">
    <property type="entry name" value="REGULATORY PROTEIN PCHR"/>
    <property type="match status" value="1"/>
</dbReference>
<dbReference type="GO" id="GO:0043565">
    <property type="term" value="F:sequence-specific DNA binding"/>
    <property type="evidence" value="ECO:0007669"/>
    <property type="project" value="InterPro"/>
</dbReference>